<dbReference type="AlphaFoldDB" id="A0A4V3DBK2"/>
<reference evidence="1 2" key="1">
    <citation type="submission" date="2019-03" db="EMBL/GenBank/DDBJ databases">
        <title>Genomic Encyclopedia of Type Strains, Phase III (KMG-III): the genomes of soil and plant-associated and newly described type strains.</title>
        <authorList>
            <person name="Whitman W."/>
        </authorList>
    </citation>
    <scope>NUCLEOTIDE SEQUENCE [LARGE SCALE GENOMIC DNA]</scope>
    <source>
        <strain evidence="1 2">CGMCC 1.7002</strain>
    </source>
</reference>
<evidence type="ECO:0000313" key="1">
    <source>
        <dbReference type="EMBL" id="TDQ66888.1"/>
    </source>
</evidence>
<sequence>MKNLITFLDTPANSHAKESILMHRLFLDVKTSAARHGYYLNTYFDTVDHDGFDVIFDDQDNLIKTQLKSVRSDAKTRQWKIRKSVMRPALEVAEDLGFEFSPEGVGVGGGALLMRYGEENNEIVAQYYYTDAYIMSAFQCNLIQYNHSASKKAIQSCLTKLHQDSGSGMLTVPKPAFLKVKDTDSLLALMQLHGPISSSWSENLVALSSYINGHRKLDDLPSPPTKLREHIWNEIVMLIDQRKLTHGAFDQD</sequence>
<protein>
    <submittedName>
        <fullName evidence="1">Uncharacterized protein</fullName>
    </submittedName>
</protein>
<name>A0A4V3DBK2_9HYPH</name>
<gene>
    <name evidence="1" type="ORF">ATL17_0894</name>
</gene>
<dbReference type="RefSeq" id="WP_133571546.1">
    <property type="nucleotide sequence ID" value="NZ_SNYR01000001.1"/>
</dbReference>
<organism evidence="1 2">
    <name type="scientific">Maritalea mobilis</name>
    <dbReference type="NCBI Taxonomy" id="483324"/>
    <lineage>
        <taxon>Bacteria</taxon>
        <taxon>Pseudomonadati</taxon>
        <taxon>Pseudomonadota</taxon>
        <taxon>Alphaproteobacteria</taxon>
        <taxon>Hyphomicrobiales</taxon>
        <taxon>Devosiaceae</taxon>
        <taxon>Maritalea</taxon>
    </lineage>
</organism>
<keyword evidence="2" id="KW-1185">Reference proteome</keyword>
<dbReference type="OrthoDB" id="7064398at2"/>
<evidence type="ECO:0000313" key="2">
    <source>
        <dbReference type="Proteomes" id="UP000295391"/>
    </source>
</evidence>
<accession>A0A4V3DBK2</accession>
<dbReference type="EMBL" id="SNYR01000001">
    <property type="protein sequence ID" value="TDQ66888.1"/>
    <property type="molecule type" value="Genomic_DNA"/>
</dbReference>
<proteinExistence type="predicted"/>
<dbReference type="Proteomes" id="UP000295391">
    <property type="component" value="Unassembled WGS sequence"/>
</dbReference>
<comment type="caution">
    <text evidence="1">The sequence shown here is derived from an EMBL/GenBank/DDBJ whole genome shotgun (WGS) entry which is preliminary data.</text>
</comment>